<dbReference type="Proteomes" id="UP000266841">
    <property type="component" value="Unassembled WGS sequence"/>
</dbReference>
<proteinExistence type="predicted"/>
<comment type="caution">
    <text evidence="2">The sequence shown here is derived from an EMBL/GenBank/DDBJ whole genome shotgun (WGS) entry which is preliminary data.</text>
</comment>
<dbReference type="EMBL" id="AGNL01008587">
    <property type="protein sequence ID" value="EJK70399.1"/>
    <property type="molecule type" value="Genomic_DNA"/>
</dbReference>
<evidence type="ECO:0000313" key="2">
    <source>
        <dbReference type="EMBL" id="EJK70399.1"/>
    </source>
</evidence>
<feature type="region of interest" description="Disordered" evidence="1">
    <location>
        <begin position="33"/>
        <end position="55"/>
    </location>
</feature>
<organism evidence="2 3">
    <name type="scientific">Thalassiosira oceanica</name>
    <name type="common">Marine diatom</name>
    <dbReference type="NCBI Taxonomy" id="159749"/>
    <lineage>
        <taxon>Eukaryota</taxon>
        <taxon>Sar</taxon>
        <taxon>Stramenopiles</taxon>
        <taxon>Ochrophyta</taxon>
        <taxon>Bacillariophyta</taxon>
        <taxon>Coscinodiscophyceae</taxon>
        <taxon>Thalassiosirophycidae</taxon>
        <taxon>Thalassiosirales</taxon>
        <taxon>Thalassiosiraceae</taxon>
        <taxon>Thalassiosira</taxon>
    </lineage>
</organism>
<dbReference type="AlphaFoldDB" id="K0SZH1"/>
<gene>
    <name evidence="2" type="ORF">THAOC_08245</name>
</gene>
<keyword evidence="3" id="KW-1185">Reference proteome</keyword>
<sequence>MKPALPRKAIRFIIGGKQLDQDIKKLQHDWDNSFKPHGGRHGGRGHHWHGGSRVHGHGGGQGRCFHCYNENRRSSSLKLFSRLCRMRALVASETQVRARVATPLVPITKWSLVPIAPLDSATAMRRPRTLRAFWKRWKTASLRM</sequence>
<reference evidence="2 3" key="1">
    <citation type="journal article" date="2012" name="Genome Biol.">
        <title>Genome and low-iron response of an oceanic diatom adapted to chronic iron limitation.</title>
        <authorList>
            <person name="Lommer M."/>
            <person name="Specht M."/>
            <person name="Roy A.S."/>
            <person name="Kraemer L."/>
            <person name="Andreson R."/>
            <person name="Gutowska M.A."/>
            <person name="Wolf J."/>
            <person name="Bergner S.V."/>
            <person name="Schilhabel M.B."/>
            <person name="Klostermeier U.C."/>
            <person name="Beiko R.G."/>
            <person name="Rosenstiel P."/>
            <person name="Hippler M."/>
            <person name="Laroche J."/>
        </authorList>
    </citation>
    <scope>NUCLEOTIDE SEQUENCE [LARGE SCALE GENOMIC DNA]</scope>
    <source>
        <strain evidence="2 3">CCMP1005</strain>
    </source>
</reference>
<feature type="compositionally biased region" description="Basic residues" evidence="1">
    <location>
        <begin position="37"/>
        <end position="55"/>
    </location>
</feature>
<name>K0SZH1_THAOC</name>
<protein>
    <submittedName>
        <fullName evidence="2">Uncharacterized protein</fullName>
    </submittedName>
</protein>
<evidence type="ECO:0000256" key="1">
    <source>
        <dbReference type="SAM" id="MobiDB-lite"/>
    </source>
</evidence>
<evidence type="ECO:0000313" key="3">
    <source>
        <dbReference type="Proteomes" id="UP000266841"/>
    </source>
</evidence>
<accession>K0SZH1</accession>